<proteinExistence type="predicted"/>
<evidence type="ECO:0000313" key="1">
    <source>
        <dbReference type="EMBL" id="GAI26441.1"/>
    </source>
</evidence>
<organism evidence="1">
    <name type="scientific">marine sediment metagenome</name>
    <dbReference type="NCBI Taxonomy" id="412755"/>
    <lineage>
        <taxon>unclassified sequences</taxon>
        <taxon>metagenomes</taxon>
        <taxon>ecological metagenomes</taxon>
    </lineage>
</organism>
<sequence length="57" mass="6481">MTAAETFSICTKPSQHYDPRISENIVVWHGNRNGNYDIYAFDLSAKNDFPICTNNAE</sequence>
<feature type="non-terminal residue" evidence="1">
    <location>
        <position position="57"/>
    </location>
</feature>
<gene>
    <name evidence="1" type="ORF">S06H3_24651</name>
</gene>
<comment type="caution">
    <text evidence="1">The sequence shown here is derived from an EMBL/GenBank/DDBJ whole genome shotgun (WGS) entry which is preliminary data.</text>
</comment>
<protein>
    <submittedName>
        <fullName evidence="1">Uncharacterized protein</fullName>
    </submittedName>
</protein>
<name>X1N8A9_9ZZZZ</name>
<dbReference type="EMBL" id="BARV01013810">
    <property type="protein sequence ID" value="GAI26441.1"/>
    <property type="molecule type" value="Genomic_DNA"/>
</dbReference>
<accession>X1N8A9</accession>
<reference evidence="1" key="1">
    <citation type="journal article" date="2014" name="Front. Microbiol.">
        <title>High frequency of phylogenetically diverse reductive dehalogenase-homologous genes in deep subseafloor sedimentary metagenomes.</title>
        <authorList>
            <person name="Kawai M."/>
            <person name="Futagami T."/>
            <person name="Toyoda A."/>
            <person name="Takaki Y."/>
            <person name="Nishi S."/>
            <person name="Hori S."/>
            <person name="Arai W."/>
            <person name="Tsubouchi T."/>
            <person name="Morono Y."/>
            <person name="Uchiyama I."/>
            <person name="Ito T."/>
            <person name="Fujiyama A."/>
            <person name="Inagaki F."/>
            <person name="Takami H."/>
        </authorList>
    </citation>
    <scope>NUCLEOTIDE SEQUENCE</scope>
    <source>
        <strain evidence="1">Expedition CK06-06</strain>
    </source>
</reference>
<dbReference type="AlphaFoldDB" id="X1N8A9"/>